<keyword evidence="13" id="KW-1185">Reference proteome</keyword>
<dbReference type="Gene3D" id="2.40.50.700">
    <property type="match status" value="1"/>
</dbReference>
<dbReference type="GO" id="GO:0003723">
    <property type="term" value="F:RNA binding"/>
    <property type="evidence" value="ECO:0007669"/>
    <property type="project" value="UniProtKB-KW"/>
</dbReference>
<dbReference type="PANTHER" id="PTHR23355:SF9">
    <property type="entry name" value="DIS3-LIKE EXONUCLEASE 2"/>
    <property type="match status" value="1"/>
</dbReference>
<keyword evidence="3" id="KW-0963">Cytoplasm</keyword>
<evidence type="ECO:0000256" key="6">
    <source>
        <dbReference type="ARBA" id="ARBA00022801"/>
    </source>
</evidence>
<dbReference type="SUPFAM" id="SSF50249">
    <property type="entry name" value="Nucleic acid-binding proteins"/>
    <property type="match status" value="2"/>
</dbReference>
<dbReference type="AlphaFoldDB" id="A0A4P9Z5J8"/>
<evidence type="ECO:0000313" key="13">
    <source>
        <dbReference type="Proteomes" id="UP000278143"/>
    </source>
</evidence>
<evidence type="ECO:0000256" key="10">
    <source>
        <dbReference type="SAM" id="MobiDB-lite"/>
    </source>
</evidence>
<evidence type="ECO:0000256" key="1">
    <source>
        <dbReference type="ARBA" id="ARBA00004496"/>
    </source>
</evidence>
<feature type="non-terminal residue" evidence="12">
    <location>
        <position position="1"/>
    </location>
</feature>
<dbReference type="Proteomes" id="UP000278143">
    <property type="component" value="Unassembled WGS sequence"/>
</dbReference>
<organism evidence="12 13">
    <name type="scientific">Syncephalis pseudoplumigaleata</name>
    <dbReference type="NCBI Taxonomy" id="1712513"/>
    <lineage>
        <taxon>Eukaryota</taxon>
        <taxon>Fungi</taxon>
        <taxon>Fungi incertae sedis</taxon>
        <taxon>Zoopagomycota</taxon>
        <taxon>Zoopagomycotina</taxon>
        <taxon>Zoopagomycetes</taxon>
        <taxon>Zoopagales</taxon>
        <taxon>Piptocephalidaceae</taxon>
        <taxon>Syncephalis</taxon>
    </lineage>
</organism>
<gene>
    <name evidence="12" type="ORF">SYNPS1DRAFT_10486</name>
</gene>
<dbReference type="Pfam" id="PF17877">
    <property type="entry name" value="Dis3l2_C_term"/>
    <property type="match status" value="1"/>
</dbReference>
<dbReference type="PANTHER" id="PTHR23355">
    <property type="entry name" value="RIBONUCLEASE"/>
    <property type="match status" value="1"/>
</dbReference>
<dbReference type="GO" id="GO:0046872">
    <property type="term" value="F:metal ion binding"/>
    <property type="evidence" value="ECO:0007669"/>
    <property type="project" value="UniProtKB-KW"/>
</dbReference>
<feature type="region of interest" description="Disordered" evidence="10">
    <location>
        <begin position="100"/>
        <end position="122"/>
    </location>
</feature>
<feature type="non-terminal residue" evidence="12">
    <location>
        <position position="746"/>
    </location>
</feature>
<dbReference type="InterPro" id="IPR022966">
    <property type="entry name" value="RNase_II/R_CS"/>
</dbReference>
<evidence type="ECO:0000256" key="2">
    <source>
        <dbReference type="ARBA" id="ARBA00005785"/>
    </source>
</evidence>
<comment type="similarity">
    <text evidence="2">Belongs to the RNR ribonuclease family.</text>
</comment>
<feature type="compositionally biased region" description="Basic and acidic residues" evidence="10">
    <location>
        <begin position="100"/>
        <end position="117"/>
    </location>
</feature>
<keyword evidence="6" id="KW-0378">Hydrolase</keyword>
<dbReference type="Gene3D" id="2.40.50.690">
    <property type="match status" value="1"/>
</dbReference>
<dbReference type="HAMAP" id="MF_03045">
    <property type="entry name" value="DIS3L2"/>
    <property type="match status" value="1"/>
</dbReference>
<evidence type="ECO:0000256" key="4">
    <source>
        <dbReference type="ARBA" id="ARBA00022722"/>
    </source>
</evidence>
<evidence type="ECO:0000256" key="5">
    <source>
        <dbReference type="ARBA" id="ARBA00022723"/>
    </source>
</evidence>
<evidence type="ECO:0000313" key="12">
    <source>
        <dbReference type="EMBL" id="RKP27795.1"/>
    </source>
</evidence>
<evidence type="ECO:0000259" key="11">
    <source>
        <dbReference type="SMART" id="SM00955"/>
    </source>
</evidence>
<dbReference type="Pfam" id="PF17216">
    <property type="entry name" value="Rrp44_CSD1"/>
    <property type="match status" value="1"/>
</dbReference>
<keyword evidence="4" id="KW-0540">Nuclease</keyword>
<dbReference type="InterPro" id="IPR012340">
    <property type="entry name" value="NA-bd_OB-fold"/>
</dbReference>
<dbReference type="SMART" id="SM00955">
    <property type="entry name" value="RNB"/>
    <property type="match status" value="1"/>
</dbReference>
<dbReference type="InterPro" id="IPR001900">
    <property type="entry name" value="RNase_II/R"/>
</dbReference>
<accession>A0A4P9Z5J8</accession>
<feature type="domain" description="RNB" evidence="11">
    <location>
        <begin position="295"/>
        <end position="634"/>
    </location>
</feature>
<keyword evidence="7" id="KW-0269">Exonuclease</keyword>
<dbReference type="Pfam" id="PF00773">
    <property type="entry name" value="RNB"/>
    <property type="match status" value="1"/>
</dbReference>
<sequence length="746" mass="84096">QQQQQQHASSDKQAARKQQARRVIYVAHHSQAEVAEGLRAGTLVEGKLRVSQRARNEAYVTVEGYEDYDVFIYGQVLRNRALDGDTVAVALLTEKEREQARKAKREAENQRRQRNGDGDAMTADSINAANDAHGHVEPALWGKIVAIVDSNPQRQFVGTLSKSRLMQDATTNNGKKPNEDTAAPSSHWWFRPTDKAIPMILVPHEQIPKSIQTLVNSAAMTGSMLFTAKVVRWPLSYMNPLGQIVDVLGPPGHLDTETKILLINAQVRSDPFSQPILDCLPSLPWSIPDVELAARYDMRSFCIFSIDPATSKDLDDAVSCTRNENGNYSIGVHIADVSHFVTPHTALDEEAQKRSSTTYLVDRAIPMLPPLLCEQLCSLQPGVDRLAFSVIWHMTPEGRILDTWFGRTIIRSCCQLSYEHAQTVIEGGELPDNLKVDRAHSAAQIAEDIRLLHKLSQGLRKRRYDDGAVSIHSVKLAFDLDEAGMPVDCHVYERKASHILIEEFMLLANISVAKRIAVTFPEQALLRRHAPPISRRMDSFTELSQQLGHHIDGSSSQRLQESLAAIDDPEVAHVLCCLCIKSMRRARYFCTGAMDITGFHHYALNTPLYTHFTSPIRRYADIIVHRLLAASLMTAAAIKYSVPTEKMRQLARQCNYGKDRAKKAQDASSMLYLALYLDRLITRTARGLLRRDAIVLEVLDRAVRVSIMEYDIDQRIYLKWLPLHKSTWNEEAQSQMLWWKADDMIT</sequence>
<reference evidence="13" key="1">
    <citation type="journal article" date="2018" name="Nat. Microbiol.">
        <title>Leveraging single-cell genomics to expand the fungal tree of life.</title>
        <authorList>
            <person name="Ahrendt S.R."/>
            <person name="Quandt C.A."/>
            <person name="Ciobanu D."/>
            <person name="Clum A."/>
            <person name="Salamov A."/>
            <person name="Andreopoulos B."/>
            <person name="Cheng J.F."/>
            <person name="Woyke T."/>
            <person name="Pelin A."/>
            <person name="Henrissat B."/>
            <person name="Reynolds N.K."/>
            <person name="Benny G.L."/>
            <person name="Smith M.E."/>
            <person name="James T.Y."/>
            <person name="Grigoriev I.V."/>
        </authorList>
    </citation>
    <scope>NUCLEOTIDE SEQUENCE [LARGE SCALE GENOMIC DNA]</scope>
    <source>
        <strain evidence="13">Benny S71-1</strain>
    </source>
</reference>
<dbReference type="GO" id="GO:0000175">
    <property type="term" value="F:3'-5'-RNA exonuclease activity"/>
    <property type="evidence" value="ECO:0007669"/>
    <property type="project" value="InterPro"/>
</dbReference>
<dbReference type="InterPro" id="IPR033771">
    <property type="entry name" value="Rrp44_CSD1"/>
</dbReference>
<evidence type="ECO:0000256" key="7">
    <source>
        <dbReference type="ARBA" id="ARBA00022839"/>
    </source>
</evidence>
<dbReference type="InterPro" id="IPR050180">
    <property type="entry name" value="RNR_Ribonuclease"/>
</dbReference>
<dbReference type="GO" id="GO:0006402">
    <property type="term" value="P:mRNA catabolic process"/>
    <property type="evidence" value="ECO:0007669"/>
    <property type="project" value="TreeGrafter"/>
</dbReference>
<evidence type="ECO:0000256" key="9">
    <source>
        <dbReference type="ARBA" id="ARBA00022884"/>
    </source>
</evidence>
<proteinExistence type="inferred from homology"/>
<dbReference type="InterPro" id="IPR041093">
    <property type="entry name" value="Dis3l2-like_C"/>
</dbReference>
<dbReference type="InterPro" id="IPR028591">
    <property type="entry name" value="DIS3L2"/>
</dbReference>
<keyword evidence="8" id="KW-0460">Magnesium</keyword>
<dbReference type="Pfam" id="PF17849">
    <property type="entry name" value="OB_Dis3"/>
    <property type="match status" value="1"/>
</dbReference>
<dbReference type="PROSITE" id="PS01175">
    <property type="entry name" value="RIBONUCLEASE_II"/>
    <property type="match status" value="1"/>
</dbReference>
<dbReference type="EMBL" id="KZ989150">
    <property type="protein sequence ID" value="RKP27795.1"/>
    <property type="molecule type" value="Genomic_DNA"/>
</dbReference>
<name>A0A4P9Z5J8_9FUNG</name>
<dbReference type="Gene3D" id="2.40.50.140">
    <property type="entry name" value="Nucleic acid-binding proteins"/>
    <property type="match status" value="1"/>
</dbReference>
<evidence type="ECO:0000256" key="8">
    <source>
        <dbReference type="ARBA" id="ARBA00022842"/>
    </source>
</evidence>
<dbReference type="OrthoDB" id="372421at2759"/>
<protein>
    <recommendedName>
        <fullName evidence="11">RNB domain-containing protein</fullName>
    </recommendedName>
</protein>
<keyword evidence="9" id="KW-0694">RNA-binding</keyword>
<dbReference type="InterPro" id="IPR041505">
    <property type="entry name" value="Dis3_CSD2"/>
</dbReference>
<feature type="region of interest" description="Disordered" evidence="10">
    <location>
        <begin position="1"/>
        <end position="20"/>
    </location>
</feature>
<comment type="subcellular location">
    <subcellularLocation>
        <location evidence="1">Cytoplasm</location>
    </subcellularLocation>
</comment>
<keyword evidence="5" id="KW-0479">Metal-binding</keyword>
<dbReference type="GO" id="GO:0000932">
    <property type="term" value="C:P-body"/>
    <property type="evidence" value="ECO:0007669"/>
    <property type="project" value="TreeGrafter"/>
</dbReference>
<evidence type="ECO:0000256" key="3">
    <source>
        <dbReference type="ARBA" id="ARBA00022490"/>
    </source>
</evidence>